<dbReference type="PANTHER" id="PTHR35392:SF1">
    <property type="entry name" value="ZN(II)2CYS6 TRANSCRIPTION FACTOR (EUROFUNG)"/>
    <property type="match status" value="1"/>
</dbReference>
<dbReference type="Proteomes" id="UP000275078">
    <property type="component" value="Unassembled WGS sequence"/>
</dbReference>
<evidence type="ECO:0000313" key="2">
    <source>
        <dbReference type="Proteomes" id="UP000275078"/>
    </source>
</evidence>
<evidence type="ECO:0000313" key="1">
    <source>
        <dbReference type="EMBL" id="RPA73132.1"/>
    </source>
</evidence>
<accession>A0A3N4HGA1</accession>
<keyword evidence="2" id="KW-1185">Reference proteome</keyword>
<dbReference type="InterPro" id="IPR052973">
    <property type="entry name" value="Fungal_sec-metab_reg_TF"/>
</dbReference>
<organism evidence="1 2">
    <name type="scientific">Ascobolus immersus RN42</name>
    <dbReference type="NCBI Taxonomy" id="1160509"/>
    <lineage>
        <taxon>Eukaryota</taxon>
        <taxon>Fungi</taxon>
        <taxon>Dikarya</taxon>
        <taxon>Ascomycota</taxon>
        <taxon>Pezizomycotina</taxon>
        <taxon>Pezizomycetes</taxon>
        <taxon>Pezizales</taxon>
        <taxon>Ascobolaceae</taxon>
        <taxon>Ascobolus</taxon>
    </lineage>
</organism>
<reference evidence="1 2" key="1">
    <citation type="journal article" date="2018" name="Nat. Ecol. Evol.">
        <title>Pezizomycetes genomes reveal the molecular basis of ectomycorrhizal truffle lifestyle.</title>
        <authorList>
            <person name="Murat C."/>
            <person name="Payen T."/>
            <person name="Noel B."/>
            <person name="Kuo A."/>
            <person name="Morin E."/>
            <person name="Chen J."/>
            <person name="Kohler A."/>
            <person name="Krizsan K."/>
            <person name="Balestrini R."/>
            <person name="Da Silva C."/>
            <person name="Montanini B."/>
            <person name="Hainaut M."/>
            <person name="Levati E."/>
            <person name="Barry K.W."/>
            <person name="Belfiori B."/>
            <person name="Cichocki N."/>
            <person name="Clum A."/>
            <person name="Dockter R.B."/>
            <person name="Fauchery L."/>
            <person name="Guy J."/>
            <person name="Iotti M."/>
            <person name="Le Tacon F."/>
            <person name="Lindquist E.A."/>
            <person name="Lipzen A."/>
            <person name="Malagnac F."/>
            <person name="Mello A."/>
            <person name="Molinier V."/>
            <person name="Miyauchi S."/>
            <person name="Poulain J."/>
            <person name="Riccioni C."/>
            <person name="Rubini A."/>
            <person name="Sitrit Y."/>
            <person name="Splivallo R."/>
            <person name="Traeger S."/>
            <person name="Wang M."/>
            <person name="Zifcakova L."/>
            <person name="Wipf D."/>
            <person name="Zambonelli A."/>
            <person name="Paolocci F."/>
            <person name="Nowrousian M."/>
            <person name="Ottonello S."/>
            <person name="Baldrian P."/>
            <person name="Spatafora J.W."/>
            <person name="Henrissat B."/>
            <person name="Nagy L.G."/>
            <person name="Aury J.M."/>
            <person name="Wincker P."/>
            <person name="Grigoriev I.V."/>
            <person name="Bonfante P."/>
            <person name="Martin F.M."/>
        </authorList>
    </citation>
    <scope>NUCLEOTIDE SEQUENCE [LARGE SCALE GENOMIC DNA]</scope>
    <source>
        <strain evidence="1 2">RN42</strain>
    </source>
</reference>
<name>A0A3N4HGA1_ASCIM</name>
<sequence>MHNYLTFSAATSGLPLDGRAATSLLASHWFPEARQGLIFKTSPGSGNSVFTARKATVRTNKLSTNTAPVQMHDHSPQYYSAPTTGYSTDVSTTCYDPFYEASTTPFDPALLATAFSSSPTPNPYPPYEPWQQQLSVPSVSYAASNASGFHSETSSNYTPAPSASPPPLMEAIIDQTTTFPMDPAFFPYTTTSTTQIPVPGFSVSVSVQNTFQMPTVMPSAPYDYALQDPYLQQQPEFPPYIPYETLPSNSTLAERPPPYSHHSDARVRKKRKVFNKVERTKVNQIRSMRACLRCRVNKRSCSADTSCSECLSFIKRANLPLSALATICFRLRLIDLRFPSRPTPPSDIDTYLTLHSHVTAQYLSLEPSILDVHEALITLFEAGRLTVAEIGKHCALRTTPGRMSRSKLPTAGTKRVDRITFTPKKVLDFYTALAPKKRGQPLHKLPKKPLVNHPRQLIPALLSLITLLFTLPLTPSRARKAGPSPTQTVLDTLETLLLQETDRLLNSLVLAPSEVKREWLEILCAALEVWEVRFEIGRAVRRGKKTARHPDT</sequence>
<dbReference type="AlphaFoldDB" id="A0A3N4HGA1"/>
<dbReference type="OrthoDB" id="5426982at2759"/>
<gene>
    <name evidence="1" type="ORF">BJ508DRAFT_381234</name>
</gene>
<proteinExistence type="predicted"/>
<protein>
    <submittedName>
        <fullName evidence="1">Uncharacterized protein</fullName>
    </submittedName>
</protein>
<dbReference type="PANTHER" id="PTHR35392">
    <property type="entry name" value="ZN(II)2CYS6 TRANSCRIPTION FACTOR (EUROFUNG)-RELATED-RELATED"/>
    <property type="match status" value="1"/>
</dbReference>
<dbReference type="EMBL" id="ML119833">
    <property type="protein sequence ID" value="RPA73132.1"/>
    <property type="molecule type" value="Genomic_DNA"/>
</dbReference>